<evidence type="ECO:0000259" key="2">
    <source>
        <dbReference type="Pfam" id="PF12728"/>
    </source>
</evidence>
<feature type="compositionally biased region" description="Basic residues" evidence="1">
    <location>
        <begin position="1"/>
        <end position="13"/>
    </location>
</feature>
<protein>
    <submittedName>
        <fullName evidence="3">Helix-turn-helix domain-containing protein</fullName>
    </submittedName>
</protein>
<dbReference type="Proteomes" id="UP001597124">
    <property type="component" value="Unassembled WGS sequence"/>
</dbReference>
<dbReference type="NCBIfam" id="TIGR01764">
    <property type="entry name" value="excise"/>
    <property type="match status" value="1"/>
</dbReference>
<dbReference type="RefSeq" id="WP_381492248.1">
    <property type="nucleotide sequence ID" value="NZ_JBHTIK010000011.1"/>
</dbReference>
<keyword evidence="4" id="KW-1185">Reference proteome</keyword>
<dbReference type="Pfam" id="PF12728">
    <property type="entry name" value="HTH_17"/>
    <property type="match status" value="1"/>
</dbReference>
<evidence type="ECO:0000256" key="1">
    <source>
        <dbReference type="SAM" id="MobiDB-lite"/>
    </source>
</evidence>
<evidence type="ECO:0000313" key="4">
    <source>
        <dbReference type="Proteomes" id="UP001597124"/>
    </source>
</evidence>
<feature type="domain" description="Helix-turn-helix" evidence="2">
    <location>
        <begin position="41"/>
        <end position="87"/>
    </location>
</feature>
<proteinExistence type="predicted"/>
<gene>
    <name evidence="3" type="ORF">ACFQ00_14455</name>
</gene>
<feature type="region of interest" description="Disordered" evidence="1">
    <location>
        <begin position="1"/>
        <end position="29"/>
    </location>
</feature>
<name>A0ABW3C4Y8_SPHXN</name>
<reference evidence="4" key="1">
    <citation type="journal article" date="2019" name="Int. J. Syst. Evol. Microbiol.">
        <title>The Global Catalogue of Microorganisms (GCM) 10K type strain sequencing project: providing services to taxonomists for standard genome sequencing and annotation.</title>
        <authorList>
            <consortium name="The Broad Institute Genomics Platform"/>
            <consortium name="The Broad Institute Genome Sequencing Center for Infectious Disease"/>
            <person name="Wu L."/>
            <person name="Ma J."/>
        </authorList>
    </citation>
    <scope>NUCLEOTIDE SEQUENCE [LARGE SCALE GENOMIC DNA]</scope>
    <source>
        <strain evidence="4">CCUG 52537</strain>
    </source>
</reference>
<organism evidence="3 4">
    <name type="scientific">Sphingosinicella xenopeptidilytica</name>
    <dbReference type="NCBI Taxonomy" id="364098"/>
    <lineage>
        <taxon>Bacteria</taxon>
        <taxon>Pseudomonadati</taxon>
        <taxon>Pseudomonadota</taxon>
        <taxon>Alphaproteobacteria</taxon>
        <taxon>Sphingomonadales</taxon>
        <taxon>Sphingosinicellaceae</taxon>
        <taxon>Sphingosinicella</taxon>
    </lineage>
</organism>
<sequence length="92" mass="10202">MKRGSHPLPRRNSKAVLEDSALPWSSDAQQSQLRPLTVRVRVAAAMLGIGRSKLYELIAEGEVETLKIGNATLIPVDCLHKLIEKRRFGPQS</sequence>
<accession>A0ABW3C4Y8</accession>
<evidence type="ECO:0000313" key="3">
    <source>
        <dbReference type="EMBL" id="MFD0849535.1"/>
    </source>
</evidence>
<dbReference type="InterPro" id="IPR041657">
    <property type="entry name" value="HTH_17"/>
</dbReference>
<comment type="caution">
    <text evidence="3">The sequence shown here is derived from an EMBL/GenBank/DDBJ whole genome shotgun (WGS) entry which is preliminary data.</text>
</comment>
<dbReference type="InterPro" id="IPR010093">
    <property type="entry name" value="SinI_DNA-bd"/>
</dbReference>
<dbReference type="EMBL" id="JBHTIK010000011">
    <property type="protein sequence ID" value="MFD0849535.1"/>
    <property type="molecule type" value="Genomic_DNA"/>
</dbReference>